<dbReference type="Proteomes" id="UP000095751">
    <property type="component" value="Unassembled WGS sequence"/>
</dbReference>
<proteinExistence type="predicted"/>
<evidence type="ECO:0000313" key="1">
    <source>
        <dbReference type="EMBL" id="OEU14378.1"/>
    </source>
</evidence>
<dbReference type="KEGG" id="fcy:FRACYDRAFT_240918"/>
<evidence type="ECO:0000313" key="2">
    <source>
        <dbReference type="Proteomes" id="UP000095751"/>
    </source>
</evidence>
<gene>
    <name evidence="1" type="ORF">FRACYDRAFT_240918</name>
</gene>
<protein>
    <submittedName>
        <fullName evidence="1">Uncharacterized protein</fullName>
    </submittedName>
</protein>
<dbReference type="AlphaFoldDB" id="A0A1E7F866"/>
<name>A0A1E7F866_9STRA</name>
<keyword evidence="2" id="KW-1185">Reference proteome</keyword>
<sequence length="123" mass="13833">MKYFASKSNKIVVFDKKGAAIDSFFATNKHDRGCGKHVITKIQYESYNYTESTEAAISSRENGESWNDDDIYNPHSVYLMSLFGGNKAVDDDGAVRCCGADSRSPRSSMKQLEKALDAPYFWH</sequence>
<dbReference type="InParanoid" id="A0A1E7F866"/>
<dbReference type="EMBL" id="KV784360">
    <property type="protein sequence ID" value="OEU14378.1"/>
    <property type="molecule type" value="Genomic_DNA"/>
</dbReference>
<accession>A0A1E7F866</accession>
<reference evidence="1 2" key="1">
    <citation type="submission" date="2016-09" db="EMBL/GenBank/DDBJ databases">
        <title>Extensive genetic diversity and differential bi-allelic expression allows diatom success in the polar Southern Ocean.</title>
        <authorList>
            <consortium name="DOE Joint Genome Institute"/>
            <person name="Mock T."/>
            <person name="Otillar R.P."/>
            <person name="Strauss J."/>
            <person name="Dupont C."/>
            <person name="Frickenhaus S."/>
            <person name="Maumus F."/>
            <person name="Mcmullan M."/>
            <person name="Sanges R."/>
            <person name="Schmutz J."/>
            <person name="Toseland A."/>
            <person name="Valas R."/>
            <person name="Veluchamy A."/>
            <person name="Ward B.J."/>
            <person name="Allen A."/>
            <person name="Barry K."/>
            <person name="Falciatore A."/>
            <person name="Ferrante M."/>
            <person name="Fortunato A.E."/>
            <person name="Gloeckner G."/>
            <person name="Gruber A."/>
            <person name="Hipkin R."/>
            <person name="Janech M."/>
            <person name="Kroth P."/>
            <person name="Leese F."/>
            <person name="Lindquist E."/>
            <person name="Lyon B.R."/>
            <person name="Martin J."/>
            <person name="Mayer C."/>
            <person name="Parker M."/>
            <person name="Quesneville H."/>
            <person name="Raymond J."/>
            <person name="Uhlig C."/>
            <person name="Valentin K.U."/>
            <person name="Worden A.Z."/>
            <person name="Armbrust E.V."/>
            <person name="Bowler C."/>
            <person name="Green B."/>
            <person name="Moulton V."/>
            <person name="Van Oosterhout C."/>
            <person name="Grigoriev I."/>
        </authorList>
    </citation>
    <scope>NUCLEOTIDE SEQUENCE [LARGE SCALE GENOMIC DNA]</scope>
    <source>
        <strain evidence="1 2">CCMP1102</strain>
    </source>
</reference>
<organism evidence="1 2">
    <name type="scientific">Fragilariopsis cylindrus CCMP1102</name>
    <dbReference type="NCBI Taxonomy" id="635003"/>
    <lineage>
        <taxon>Eukaryota</taxon>
        <taxon>Sar</taxon>
        <taxon>Stramenopiles</taxon>
        <taxon>Ochrophyta</taxon>
        <taxon>Bacillariophyta</taxon>
        <taxon>Bacillariophyceae</taxon>
        <taxon>Bacillariophycidae</taxon>
        <taxon>Bacillariales</taxon>
        <taxon>Bacillariaceae</taxon>
        <taxon>Fragilariopsis</taxon>
    </lineage>
</organism>